<proteinExistence type="predicted"/>
<name>A0ABP0HWA3_9DINO</name>
<reference evidence="3 4" key="1">
    <citation type="submission" date="2024-02" db="EMBL/GenBank/DDBJ databases">
        <authorList>
            <person name="Chen Y."/>
            <person name="Shah S."/>
            <person name="Dougan E. K."/>
            <person name="Thang M."/>
            <person name="Chan C."/>
        </authorList>
    </citation>
    <scope>NUCLEOTIDE SEQUENCE [LARGE SCALE GENOMIC DNA]</scope>
</reference>
<gene>
    <name evidence="3" type="ORF">SCF082_LOCUS3958</name>
</gene>
<feature type="compositionally biased region" description="Polar residues" evidence="1">
    <location>
        <begin position="131"/>
        <end position="142"/>
    </location>
</feature>
<accession>A0ABP0HWA3</accession>
<evidence type="ECO:0000256" key="2">
    <source>
        <dbReference type="SAM" id="Phobius"/>
    </source>
</evidence>
<comment type="caution">
    <text evidence="3">The sequence shown here is derived from an EMBL/GenBank/DDBJ whole genome shotgun (WGS) entry which is preliminary data.</text>
</comment>
<evidence type="ECO:0008006" key="5">
    <source>
        <dbReference type="Google" id="ProtNLM"/>
    </source>
</evidence>
<evidence type="ECO:0000313" key="3">
    <source>
        <dbReference type="EMBL" id="CAK8994486.1"/>
    </source>
</evidence>
<protein>
    <recommendedName>
        <fullName evidence="5">Transmembrane protein</fullName>
    </recommendedName>
</protein>
<keyword evidence="2" id="KW-0472">Membrane</keyword>
<dbReference type="EMBL" id="CAXAMM010002036">
    <property type="protein sequence ID" value="CAK8994486.1"/>
    <property type="molecule type" value="Genomic_DNA"/>
</dbReference>
<feature type="region of interest" description="Disordered" evidence="1">
    <location>
        <begin position="131"/>
        <end position="157"/>
    </location>
</feature>
<sequence length="157" mass="17657">MDASPSASPLESSSDDEPQRCAILRGHKIFYVIATVAAVLLYVVGVMPNRKAEAESPDLVRKPLALGEIEMSDTAVLSTRPPEPEEKSAFFRMLPEQLQDWYFQEKRDLKQQMHKTKVTYYKSPHHLVHTDANQFLKSQQPGESDPLPSHTPPASND</sequence>
<keyword evidence="2" id="KW-1133">Transmembrane helix</keyword>
<keyword evidence="4" id="KW-1185">Reference proteome</keyword>
<evidence type="ECO:0000256" key="1">
    <source>
        <dbReference type="SAM" id="MobiDB-lite"/>
    </source>
</evidence>
<feature type="transmembrane region" description="Helical" evidence="2">
    <location>
        <begin position="29"/>
        <end position="47"/>
    </location>
</feature>
<dbReference type="Proteomes" id="UP001642464">
    <property type="component" value="Unassembled WGS sequence"/>
</dbReference>
<evidence type="ECO:0000313" key="4">
    <source>
        <dbReference type="Proteomes" id="UP001642464"/>
    </source>
</evidence>
<organism evidence="3 4">
    <name type="scientific">Durusdinium trenchii</name>
    <dbReference type="NCBI Taxonomy" id="1381693"/>
    <lineage>
        <taxon>Eukaryota</taxon>
        <taxon>Sar</taxon>
        <taxon>Alveolata</taxon>
        <taxon>Dinophyceae</taxon>
        <taxon>Suessiales</taxon>
        <taxon>Symbiodiniaceae</taxon>
        <taxon>Durusdinium</taxon>
    </lineage>
</organism>
<keyword evidence="2" id="KW-0812">Transmembrane</keyword>